<feature type="compositionally biased region" description="Low complexity" evidence="1">
    <location>
        <begin position="392"/>
        <end position="409"/>
    </location>
</feature>
<organism evidence="2 3">
    <name type="scientific">Giardia muris</name>
    <dbReference type="NCBI Taxonomy" id="5742"/>
    <lineage>
        <taxon>Eukaryota</taxon>
        <taxon>Metamonada</taxon>
        <taxon>Diplomonadida</taxon>
        <taxon>Hexamitidae</taxon>
        <taxon>Giardiinae</taxon>
        <taxon>Giardia</taxon>
    </lineage>
</organism>
<proteinExistence type="predicted"/>
<accession>A0A4Z1T7D6</accession>
<dbReference type="Proteomes" id="UP000315496">
    <property type="component" value="Chromosome 2"/>
</dbReference>
<dbReference type="EMBL" id="VDLU01000002">
    <property type="protein sequence ID" value="TNJ28411.1"/>
    <property type="molecule type" value="Genomic_DNA"/>
</dbReference>
<dbReference type="AlphaFoldDB" id="A0A4Z1T7D6"/>
<reference evidence="2 3" key="1">
    <citation type="submission" date="2019-05" db="EMBL/GenBank/DDBJ databases">
        <title>The compact genome of Giardia muris reveals important steps in the evolution of intestinal protozoan parasites.</title>
        <authorList>
            <person name="Xu F."/>
            <person name="Jimenez-Gonzalez A."/>
            <person name="Einarsson E."/>
            <person name="Astvaldsson A."/>
            <person name="Peirasmaki D."/>
            <person name="Eckmann L."/>
            <person name="Andersson J.O."/>
            <person name="Svard S.G."/>
            <person name="Jerlstrom-Hultqvist J."/>
        </authorList>
    </citation>
    <scope>NUCLEOTIDE SEQUENCE [LARGE SCALE GENOMIC DNA]</scope>
    <source>
        <strain evidence="2 3">Roberts-Thomson</strain>
    </source>
</reference>
<feature type="region of interest" description="Disordered" evidence="1">
    <location>
        <begin position="1"/>
        <end position="34"/>
    </location>
</feature>
<evidence type="ECO:0000313" key="3">
    <source>
        <dbReference type="Proteomes" id="UP000315496"/>
    </source>
</evidence>
<gene>
    <name evidence="2" type="ORF">GMRT_12543</name>
</gene>
<feature type="compositionally biased region" description="Polar residues" evidence="1">
    <location>
        <begin position="1"/>
        <end position="19"/>
    </location>
</feature>
<comment type="caution">
    <text evidence="2">The sequence shown here is derived from an EMBL/GenBank/DDBJ whole genome shotgun (WGS) entry which is preliminary data.</text>
</comment>
<protein>
    <submittedName>
        <fullName evidence="2">Uncharacterized protein</fullName>
    </submittedName>
</protein>
<sequence length="785" mass="83099">MQTGRAVNGRFGSSQTGYTRATGPDFAFQADPSHRTGAATRDLAEALDPNISRFDTEYNSNYGGSSNQITDRTIRACFTNPYTGKAAPNQLLSTGQYLQDRAPPGQASGRLSGSGFRDSTQLAASGRVLIPGSQPGSNEGTRALQNTDTQRVYTVDPDLTFGGRTGAAYPLSGSGRLDGLQQLGATQPALARSLRASQGIIPDTLGDLQSYRDQAVTGIGNQQFPEWHATAQDKLSYSQRVGSGAQDCSGRTLIPGLQPGGNEGTQQNCGLTRTVRFEETRSTRELAKPLYQTQALDRSMTGAVETLPGTGAVTSVPEGGNDYIPTLPALRGSKTPSEAAGSAPLSQRSSRNGSGNTSVASSAVGQPRSGMEMNTQRTLDEVLRNHTKEQNAGQPSAPPEASGASPAIGEVTIPDHEPAARQNLGSEGAHMTQSLGQSMTRVTPSSMAVASSGSINERGYNEPPDSANPYARTCNSQQLYQPSFPAYNPSHSYSAFANSTRFPSGARCYGAPGGCQCGPAPMTASGRLVGSAAIADDGVEYVKPPGTTFCDAPVARRRLGEQRHAYPRTASQGAYTSIEQMEAAGFCDAKLFKTVQPTSDGSGGTTYKSLNAYIPAYSAYRRDFPGNYTERNGEMTGTVQKVTDDGRVSNESGFIENCKFDTKPFTFKPGERPIGLTEPPLGVAGNRVGGGGNADPNGANEFLTTYGDHFRAIHEPQYGLLHAGANDGRVPTEPQDRFDGLLSNTNVRASGTTTYKAGFEPVQTYVGADAPRRCTCYDKINKQWM</sequence>
<feature type="compositionally biased region" description="Polar residues" evidence="1">
    <location>
        <begin position="344"/>
        <end position="364"/>
    </location>
</feature>
<keyword evidence="3" id="KW-1185">Reference proteome</keyword>
<feature type="region of interest" description="Disordered" evidence="1">
    <location>
        <begin position="428"/>
        <end position="472"/>
    </location>
</feature>
<name>A0A4Z1T7D6_GIAMU</name>
<feature type="region of interest" description="Disordered" evidence="1">
    <location>
        <begin position="388"/>
        <end position="411"/>
    </location>
</feature>
<dbReference type="OrthoDB" id="10253676at2759"/>
<dbReference type="VEuPathDB" id="GiardiaDB:GMRT_12543"/>
<feature type="compositionally biased region" description="Polar residues" evidence="1">
    <location>
        <begin position="431"/>
        <end position="455"/>
    </location>
</feature>
<feature type="region of interest" description="Disordered" evidence="1">
    <location>
        <begin position="308"/>
        <end position="373"/>
    </location>
</feature>
<evidence type="ECO:0000313" key="2">
    <source>
        <dbReference type="EMBL" id="TNJ28411.1"/>
    </source>
</evidence>
<evidence type="ECO:0000256" key="1">
    <source>
        <dbReference type="SAM" id="MobiDB-lite"/>
    </source>
</evidence>